<reference evidence="2" key="1">
    <citation type="submission" date="2020-09" db="EMBL/GenBank/DDBJ databases">
        <title>Bacillus faecalis sp. nov., a moderately halophilic bacterium isolated from cow faeces.</title>
        <authorList>
            <person name="Jiang L."/>
            <person name="Lee J."/>
        </authorList>
    </citation>
    <scope>NUCLEOTIDE SEQUENCE</scope>
    <source>
        <strain evidence="2">AGMB 02131</strain>
    </source>
</reference>
<dbReference type="PANTHER" id="PTHR41700:SF1">
    <property type="entry name" value="N-ACETYLTRANSFERASE DOMAIN-CONTAINING PROTEIN"/>
    <property type="match status" value="1"/>
</dbReference>
<keyword evidence="3" id="KW-1185">Reference proteome</keyword>
<proteinExistence type="predicted"/>
<dbReference type="PANTHER" id="PTHR41700">
    <property type="entry name" value="GCN5-RELATED N-ACETYLTRANSFERASE"/>
    <property type="match status" value="1"/>
</dbReference>
<dbReference type="InterPro" id="IPR016181">
    <property type="entry name" value="Acyl_CoA_acyltransferase"/>
</dbReference>
<feature type="domain" description="N-acetyltransferase" evidence="1">
    <location>
        <begin position="9"/>
        <end position="179"/>
    </location>
</feature>
<dbReference type="InterPro" id="IPR038764">
    <property type="entry name" value="GNAT_N_AcTrfase_prd"/>
</dbReference>
<dbReference type="Pfam" id="PF00583">
    <property type="entry name" value="Acetyltransf_1"/>
    <property type="match status" value="1"/>
</dbReference>
<evidence type="ECO:0000313" key="2">
    <source>
        <dbReference type="EMBL" id="MBD3110070.1"/>
    </source>
</evidence>
<protein>
    <submittedName>
        <fullName evidence="2">GNAT family N-acetyltransferase</fullName>
    </submittedName>
</protein>
<dbReference type="Proteomes" id="UP000602076">
    <property type="component" value="Unassembled WGS sequence"/>
</dbReference>
<evidence type="ECO:0000313" key="3">
    <source>
        <dbReference type="Proteomes" id="UP000602076"/>
    </source>
</evidence>
<dbReference type="CDD" id="cd04301">
    <property type="entry name" value="NAT_SF"/>
    <property type="match status" value="1"/>
</dbReference>
<dbReference type="GO" id="GO:0016747">
    <property type="term" value="F:acyltransferase activity, transferring groups other than amino-acyl groups"/>
    <property type="evidence" value="ECO:0007669"/>
    <property type="project" value="InterPro"/>
</dbReference>
<dbReference type="Gene3D" id="3.40.630.30">
    <property type="match status" value="1"/>
</dbReference>
<comment type="caution">
    <text evidence="2">The sequence shown here is derived from an EMBL/GenBank/DDBJ whole genome shotgun (WGS) entry which is preliminary data.</text>
</comment>
<evidence type="ECO:0000259" key="1">
    <source>
        <dbReference type="PROSITE" id="PS51186"/>
    </source>
</evidence>
<dbReference type="AlphaFoldDB" id="A0A927D206"/>
<organism evidence="2 3">
    <name type="scientific">Peribacillus faecalis</name>
    <dbReference type="NCBI Taxonomy" id="2772559"/>
    <lineage>
        <taxon>Bacteria</taxon>
        <taxon>Bacillati</taxon>
        <taxon>Bacillota</taxon>
        <taxon>Bacilli</taxon>
        <taxon>Bacillales</taxon>
        <taxon>Bacillaceae</taxon>
        <taxon>Peribacillus</taxon>
    </lineage>
</organism>
<dbReference type="SUPFAM" id="SSF55729">
    <property type="entry name" value="Acyl-CoA N-acyltransferases (Nat)"/>
    <property type="match status" value="1"/>
</dbReference>
<gene>
    <name evidence="2" type="ORF">IEO70_17180</name>
</gene>
<accession>A0A927D206</accession>
<dbReference type="RefSeq" id="WP_190999603.1">
    <property type="nucleotide sequence ID" value="NZ_JACXSI010000055.1"/>
</dbReference>
<dbReference type="PROSITE" id="PS51186">
    <property type="entry name" value="GNAT"/>
    <property type="match status" value="1"/>
</dbReference>
<name>A0A927D206_9BACI</name>
<dbReference type="EMBL" id="JACXSI010000055">
    <property type="protein sequence ID" value="MBD3110070.1"/>
    <property type="molecule type" value="Genomic_DNA"/>
</dbReference>
<dbReference type="InterPro" id="IPR000182">
    <property type="entry name" value="GNAT_dom"/>
</dbReference>
<sequence>MKHEILSSLTIRTLHTVKELEDVYELESLVWSVEDAVPVNQTIATVKNGGFILGAFFNNKLIGFQYSFPGFNGKNIYLVSHSLGIHPDYRAFGIGERLKRKQKELALQMGYEYISWTYDPLETVNGNLNVHKLKAVCTDYMENVYGEMSDAMNKGIATDRFLVEWRIREDDDETAHNLLHPYCINTDVKDGFIRPSEIILNLNDEHLLVPVPGNFQSLKKCDFLLAVTWRETTKQVFSHYMQRGWLVVDLLKDSQMENQYVYVLKKVN</sequence>